<evidence type="ECO:0000256" key="6">
    <source>
        <dbReference type="ARBA" id="ARBA00023132"/>
    </source>
</evidence>
<evidence type="ECO:0000313" key="9">
    <source>
        <dbReference type="Proteomes" id="UP000515123"/>
    </source>
</evidence>
<evidence type="ECO:0000256" key="1">
    <source>
        <dbReference type="ARBA" id="ARBA00004567"/>
    </source>
</evidence>
<keyword evidence="7" id="KW-0539">Nucleus</keyword>
<accession>A0A6P5G2S9</accession>
<dbReference type="PROSITE" id="PS51434">
    <property type="entry name" value="NUP_C"/>
    <property type="match status" value="1"/>
</dbReference>
<dbReference type="PANTHER" id="PTHR23198:SF26">
    <property type="entry name" value="NUCLEAR PORE COMPLEX PROTEIN NUP96"/>
    <property type="match status" value="1"/>
</dbReference>
<dbReference type="RefSeq" id="XP_020099993.1">
    <property type="nucleotide sequence ID" value="XM_020244404.1"/>
</dbReference>
<reference evidence="10" key="2">
    <citation type="submission" date="2025-08" db="UniProtKB">
        <authorList>
            <consortium name="RefSeq"/>
        </authorList>
    </citation>
    <scope>IDENTIFICATION</scope>
    <source>
        <tissue evidence="10">Leaf</tissue>
    </source>
</reference>
<sequence length="996" mass="112873">MDIEASLPSLHSPSYYTEPSLDELAKIEAIDSGYCSRVPNFVVGKVGYGCVKFLSNTDIRWINLDKIVKFDHNSVTVYVDEADKPPVGHGLNKAAEVTLILRLRSKSSDYLESNRLLNKLGRICLKQGAKFVSFEPSNGEWKFMVEHFSRFGLDDDEEEDVVMDDAAVQPSSEVKDSQLSSNGLELSRSLPAHLGLDPAKVQEMRMLLFPGEDDNDDDTEQNLFPDKRFTSREAMKVDSPITRKFHNKATPIPKRAPQALLEYHTSSSELSPLNNILLSGQSKGLAAKRAKIEGFKLEGKYSSPVGVKYSNCVVDAALFMGRSFRVGWGPNGVLVHSGSPVRNPNSGLSSIVNVEKVAVDRAVRDEKNKFREDLVDLCFSSPLFLHKSLDREYNEIEADSFGLKLQKVVTNRSMLLEICRAYIEIIEKQLEVDELSTSYRVLLMHQVTVWELIKVLFSERGRNGNGPLNITYNEDGEDMMLDKKDSSSDIDFESYPLVRRADFSYWLQESVCHKIQGDISCLNESNYLENILLLLTGRQLDEAVEMASSKGDVRLAILLSQAGGSMINRADVAQQLDLWRTNGLDFSFIEKERLKLYELLAGNIQIAAQDHSIDWKRYLGLLMWYHLPPDTSLSVIIHTYQQLVSERKVPYPVPVYIDEGPLDEAPEWNSGDRFDILYYLMLLHANGEENSSSSLLKTLFSAYSSSYDPLDYHMIWHQRSILEAIGAFSSSDLHVLDMSFVYQLLCVGQCHWAIYVVLHMPYLEDFPCIQANIIKEILLQYCESWSREEKQRQFIEELGVPTAWMHEALAIYFQYYGDQSKALEHFIESANWQKAHSIFVTSAAPPLFLALKHSEIWRITSSMEEHKSEIADWDVGAGIYIDFYILRSSFQEENAMSDLGKLESKNEVCKNFFSRLNDSLLVWGSRLTVEARAAYSKMAEELCALLMSTSGEKSTPEVQMSSFDTMLTAPIPEEHRAGYLQEAVSVFTYLLTEPAS</sequence>
<dbReference type="InterPro" id="IPR037665">
    <property type="entry name" value="Nucleoporin_S59-like"/>
</dbReference>
<evidence type="ECO:0000313" key="10">
    <source>
        <dbReference type="RefSeq" id="XP_020099993.1"/>
    </source>
</evidence>
<dbReference type="GO" id="GO:0017056">
    <property type="term" value="F:structural constituent of nuclear pore"/>
    <property type="evidence" value="ECO:0007669"/>
    <property type="project" value="InterPro"/>
</dbReference>
<evidence type="ECO:0000256" key="7">
    <source>
        <dbReference type="ARBA" id="ARBA00023242"/>
    </source>
</evidence>
<dbReference type="Gene3D" id="1.25.40.690">
    <property type="match status" value="1"/>
</dbReference>
<feature type="domain" description="Peptidase S59" evidence="8">
    <location>
        <begin position="12"/>
        <end position="148"/>
    </location>
</feature>
<keyword evidence="9" id="KW-1185">Reference proteome</keyword>
<dbReference type="PANTHER" id="PTHR23198">
    <property type="entry name" value="NUCLEOPORIN"/>
    <property type="match status" value="1"/>
</dbReference>
<keyword evidence="3" id="KW-0509">mRNA transport</keyword>
<keyword evidence="2" id="KW-0813">Transport</keyword>
<dbReference type="GO" id="GO:0015031">
    <property type="term" value="P:protein transport"/>
    <property type="evidence" value="ECO:0007669"/>
    <property type="project" value="UniProtKB-KW"/>
</dbReference>
<dbReference type="Pfam" id="PF12110">
    <property type="entry name" value="Nup96"/>
    <property type="match status" value="1"/>
</dbReference>
<dbReference type="AlphaFoldDB" id="A0A6P5G2S9"/>
<dbReference type="GO" id="GO:0051028">
    <property type="term" value="P:mRNA transport"/>
    <property type="evidence" value="ECO:0007669"/>
    <property type="project" value="UniProtKB-KW"/>
</dbReference>
<evidence type="ECO:0000256" key="2">
    <source>
        <dbReference type="ARBA" id="ARBA00022448"/>
    </source>
</evidence>
<dbReference type="Proteomes" id="UP000515123">
    <property type="component" value="Linkage group 12"/>
</dbReference>
<organism evidence="9 10">
    <name type="scientific">Ananas comosus</name>
    <name type="common">Pineapple</name>
    <name type="synonym">Ananas ananas</name>
    <dbReference type="NCBI Taxonomy" id="4615"/>
    <lineage>
        <taxon>Eukaryota</taxon>
        <taxon>Viridiplantae</taxon>
        <taxon>Streptophyta</taxon>
        <taxon>Embryophyta</taxon>
        <taxon>Tracheophyta</taxon>
        <taxon>Spermatophyta</taxon>
        <taxon>Magnoliopsida</taxon>
        <taxon>Liliopsida</taxon>
        <taxon>Poales</taxon>
        <taxon>Bromeliaceae</taxon>
        <taxon>Bromelioideae</taxon>
        <taxon>Ananas</taxon>
    </lineage>
</organism>
<dbReference type="GeneID" id="109718262"/>
<keyword evidence="5" id="KW-0811">Translocation</keyword>
<evidence type="ECO:0000256" key="5">
    <source>
        <dbReference type="ARBA" id="ARBA00023010"/>
    </source>
</evidence>
<keyword evidence="6" id="KW-0906">Nuclear pore complex</keyword>
<dbReference type="Gene3D" id="3.30.1610.10">
    <property type="entry name" value="Peptidase S59, nucleoporin"/>
    <property type="match status" value="1"/>
</dbReference>
<gene>
    <name evidence="10" type="primary">LOC109718262</name>
</gene>
<protein>
    <submittedName>
        <fullName evidence="10">Nuclear pore complex protein NUP96</fullName>
    </submittedName>
</protein>
<dbReference type="InterPro" id="IPR021967">
    <property type="entry name" value="Nup98_C"/>
</dbReference>
<comment type="subcellular location">
    <subcellularLocation>
        <location evidence="1">Nucleus</location>
        <location evidence="1">Nuclear pore complex</location>
    </subcellularLocation>
</comment>
<dbReference type="FunFam" id="1.25.40.690:FF:000002">
    <property type="entry name" value="Nuclear pore complex protein NUP96"/>
    <property type="match status" value="1"/>
</dbReference>
<dbReference type="Pfam" id="PF04096">
    <property type="entry name" value="Nucleoporin2"/>
    <property type="match status" value="1"/>
</dbReference>
<dbReference type="OrthoDB" id="3797628at2759"/>
<dbReference type="SUPFAM" id="SSF82215">
    <property type="entry name" value="C-terminal autoproteolytic domain of nucleoporin nup98"/>
    <property type="match status" value="1"/>
</dbReference>
<evidence type="ECO:0000259" key="8">
    <source>
        <dbReference type="PROSITE" id="PS51434"/>
    </source>
</evidence>
<reference evidence="9" key="1">
    <citation type="journal article" date="2015" name="Nat. Genet.">
        <title>The pineapple genome and the evolution of CAM photosynthesis.</title>
        <authorList>
            <person name="Ming R."/>
            <person name="VanBuren R."/>
            <person name="Wai C.M."/>
            <person name="Tang H."/>
            <person name="Schatz M.C."/>
            <person name="Bowers J.E."/>
            <person name="Lyons E."/>
            <person name="Wang M.L."/>
            <person name="Chen J."/>
            <person name="Biggers E."/>
            <person name="Zhang J."/>
            <person name="Huang L."/>
            <person name="Zhang L."/>
            <person name="Miao W."/>
            <person name="Zhang J."/>
            <person name="Ye Z."/>
            <person name="Miao C."/>
            <person name="Lin Z."/>
            <person name="Wang H."/>
            <person name="Zhou H."/>
            <person name="Yim W.C."/>
            <person name="Priest H.D."/>
            <person name="Zheng C."/>
            <person name="Woodhouse M."/>
            <person name="Edger P.P."/>
            <person name="Guyot R."/>
            <person name="Guo H.B."/>
            <person name="Guo H."/>
            <person name="Zheng G."/>
            <person name="Singh R."/>
            <person name="Sharma A."/>
            <person name="Min X."/>
            <person name="Zheng Y."/>
            <person name="Lee H."/>
            <person name="Gurtowski J."/>
            <person name="Sedlazeck F.J."/>
            <person name="Harkess A."/>
            <person name="McKain M.R."/>
            <person name="Liao Z."/>
            <person name="Fang J."/>
            <person name="Liu J."/>
            <person name="Zhang X."/>
            <person name="Zhang Q."/>
            <person name="Hu W."/>
            <person name="Qin Y."/>
            <person name="Wang K."/>
            <person name="Chen L.Y."/>
            <person name="Shirley N."/>
            <person name="Lin Y.R."/>
            <person name="Liu L.Y."/>
            <person name="Hernandez A.G."/>
            <person name="Wright C.L."/>
            <person name="Bulone V."/>
            <person name="Tuskan G.A."/>
            <person name="Heath K."/>
            <person name="Zee F."/>
            <person name="Moore P.H."/>
            <person name="Sunkar R."/>
            <person name="Leebens-Mack J.H."/>
            <person name="Mockler T."/>
            <person name="Bennetzen J.L."/>
            <person name="Freeling M."/>
            <person name="Sankoff D."/>
            <person name="Paterson A.H."/>
            <person name="Zhu X."/>
            <person name="Yang X."/>
            <person name="Smith J.A."/>
            <person name="Cushman J.C."/>
            <person name="Paull R.E."/>
            <person name="Yu Q."/>
        </authorList>
    </citation>
    <scope>NUCLEOTIDE SEQUENCE [LARGE SCALE GENOMIC DNA]</scope>
    <source>
        <strain evidence="9">cv. F153</strain>
    </source>
</reference>
<proteinExistence type="predicted"/>
<evidence type="ECO:0000256" key="3">
    <source>
        <dbReference type="ARBA" id="ARBA00022816"/>
    </source>
</evidence>
<name>A0A6P5G2S9_ANACO</name>
<dbReference type="GO" id="GO:0005643">
    <property type="term" value="C:nuclear pore"/>
    <property type="evidence" value="ECO:0007669"/>
    <property type="project" value="UniProtKB-SubCell"/>
</dbReference>
<dbReference type="InterPro" id="IPR036903">
    <property type="entry name" value="Nup98_auto-Pept-S59_dom_sf"/>
</dbReference>
<evidence type="ECO:0000256" key="4">
    <source>
        <dbReference type="ARBA" id="ARBA00022927"/>
    </source>
</evidence>
<dbReference type="InterPro" id="IPR007230">
    <property type="entry name" value="Nup98_auto-Pept-S59_dom"/>
</dbReference>
<keyword evidence="4" id="KW-0653">Protein transport</keyword>